<evidence type="ECO:0000256" key="1">
    <source>
        <dbReference type="ARBA" id="ARBA00004162"/>
    </source>
</evidence>
<evidence type="ECO:0000313" key="10">
    <source>
        <dbReference type="Proteomes" id="UP000034883"/>
    </source>
</evidence>
<keyword evidence="7" id="KW-0813">Transport</keyword>
<dbReference type="OrthoDB" id="5519683at2"/>
<feature type="transmembrane region" description="Helical" evidence="8">
    <location>
        <begin position="26"/>
        <end position="45"/>
    </location>
</feature>
<dbReference type="STRING" id="927083.DB32_002789"/>
<dbReference type="KEGG" id="samy:DB32_002789"/>
<keyword evidence="5 8" id="KW-1133">Transmembrane helix</keyword>
<accession>A0A0F6W2K3</accession>
<dbReference type="EMBL" id="CP011125">
    <property type="protein sequence ID" value="AKF05640.1"/>
    <property type="molecule type" value="Genomic_DNA"/>
</dbReference>
<keyword evidence="6 8" id="KW-0472">Membrane</keyword>
<organism evidence="9 10">
    <name type="scientific">Sandaracinus amylolyticus</name>
    <dbReference type="NCBI Taxonomy" id="927083"/>
    <lineage>
        <taxon>Bacteria</taxon>
        <taxon>Pseudomonadati</taxon>
        <taxon>Myxococcota</taxon>
        <taxon>Polyangia</taxon>
        <taxon>Polyangiales</taxon>
        <taxon>Sandaracinaceae</taxon>
        <taxon>Sandaracinus</taxon>
    </lineage>
</organism>
<comment type="similarity">
    <text evidence="2 7">Belongs to the ExbD/TolR family.</text>
</comment>
<evidence type="ECO:0000256" key="8">
    <source>
        <dbReference type="SAM" id="Phobius"/>
    </source>
</evidence>
<keyword evidence="10" id="KW-1185">Reference proteome</keyword>
<keyword evidence="4 7" id="KW-0812">Transmembrane</keyword>
<evidence type="ECO:0000256" key="3">
    <source>
        <dbReference type="ARBA" id="ARBA00022475"/>
    </source>
</evidence>
<evidence type="ECO:0000256" key="6">
    <source>
        <dbReference type="ARBA" id="ARBA00023136"/>
    </source>
</evidence>
<evidence type="ECO:0000256" key="2">
    <source>
        <dbReference type="ARBA" id="ARBA00005811"/>
    </source>
</evidence>
<proteinExistence type="inferred from homology"/>
<evidence type="ECO:0000313" key="9">
    <source>
        <dbReference type="EMBL" id="AKF05640.1"/>
    </source>
</evidence>
<sequence length="141" mass="14631">MAATTSSGGRGRRGGGMIVGINVTPMVDVVLVLLVIMMVSATYIVSQSMRVDLPNTATSDGSAASLAAVSIAADGALQFNGEPVDEAALIAGLRDARRRDPELTLIVSADRAAQHGAVVHVLDVARTERITSFAVQVERSE</sequence>
<dbReference type="InterPro" id="IPR003400">
    <property type="entry name" value="ExbD"/>
</dbReference>
<dbReference type="PANTHER" id="PTHR30558:SF7">
    <property type="entry name" value="TOL-PAL SYSTEM PROTEIN TOLR"/>
    <property type="match status" value="1"/>
</dbReference>
<name>A0A0F6W2K3_9BACT</name>
<dbReference type="AlphaFoldDB" id="A0A0F6W2K3"/>
<evidence type="ECO:0000256" key="4">
    <source>
        <dbReference type="ARBA" id="ARBA00022692"/>
    </source>
</evidence>
<dbReference type="GO" id="GO:0022857">
    <property type="term" value="F:transmembrane transporter activity"/>
    <property type="evidence" value="ECO:0007669"/>
    <property type="project" value="InterPro"/>
</dbReference>
<evidence type="ECO:0000256" key="7">
    <source>
        <dbReference type="RuleBase" id="RU003879"/>
    </source>
</evidence>
<keyword evidence="3" id="KW-1003">Cell membrane</keyword>
<dbReference type="Gene3D" id="3.30.420.270">
    <property type="match status" value="1"/>
</dbReference>
<evidence type="ECO:0000256" key="5">
    <source>
        <dbReference type="ARBA" id="ARBA00022989"/>
    </source>
</evidence>
<dbReference type="GO" id="GO:0015031">
    <property type="term" value="P:protein transport"/>
    <property type="evidence" value="ECO:0007669"/>
    <property type="project" value="UniProtKB-KW"/>
</dbReference>
<dbReference type="Proteomes" id="UP000034883">
    <property type="component" value="Chromosome"/>
</dbReference>
<reference evidence="9 10" key="1">
    <citation type="submission" date="2015-03" db="EMBL/GenBank/DDBJ databases">
        <title>Genome assembly of Sandaracinus amylolyticus DSM 53668.</title>
        <authorList>
            <person name="Sharma G."/>
            <person name="Subramanian S."/>
        </authorList>
    </citation>
    <scope>NUCLEOTIDE SEQUENCE [LARGE SCALE GENOMIC DNA]</scope>
    <source>
        <strain evidence="9 10">DSM 53668</strain>
    </source>
</reference>
<dbReference type="Pfam" id="PF02472">
    <property type="entry name" value="ExbD"/>
    <property type="match status" value="1"/>
</dbReference>
<comment type="subcellular location">
    <subcellularLocation>
        <location evidence="1">Cell membrane</location>
        <topology evidence="1">Single-pass membrane protein</topology>
    </subcellularLocation>
    <subcellularLocation>
        <location evidence="7">Cell membrane</location>
        <topology evidence="7">Single-pass type II membrane protein</topology>
    </subcellularLocation>
</comment>
<gene>
    <name evidence="9" type="ORF">DB32_002789</name>
</gene>
<dbReference type="PANTHER" id="PTHR30558">
    <property type="entry name" value="EXBD MEMBRANE COMPONENT OF PMF-DRIVEN MACROMOLECULE IMPORT SYSTEM"/>
    <property type="match status" value="1"/>
</dbReference>
<dbReference type="RefSeq" id="WP_083457364.1">
    <property type="nucleotide sequence ID" value="NZ_CP011125.1"/>
</dbReference>
<protein>
    <submittedName>
        <fullName evidence="9">Biopolymer transport protein ExbD/TolR</fullName>
    </submittedName>
</protein>
<dbReference type="GO" id="GO:0005886">
    <property type="term" value="C:plasma membrane"/>
    <property type="evidence" value="ECO:0007669"/>
    <property type="project" value="UniProtKB-SubCell"/>
</dbReference>
<keyword evidence="7" id="KW-0653">Protein transport</keyword>